<dbReference type="EMBL" id="AMZH03013796">
    <property type="protein sequence ID" value="RRT48681.1"/>
    <property type="molecule type" value="Genomic_DNA"/>
</dbReference>
<accession>A0A426YAA9</accession>
<comment type="caution">
    <text evidence="2">The sequence shown here is derived from an EMBL/GenBank/DDBJ whole genome shotgun (WGS) entry which is preliminary data.</text>
</comment>
<reference evidence="2 3" key="1">
    <citation type="journal article" date="2014" name="Agronomy (Basel)">
        <title>A Draft Genome Sequence for Ensete ventricosum, the Drought-Tolerant Tree Against Hunger.</title>
        <authorList>
            <person name="Harrison J."/>
            <person name="Moore K.A."/>
            <person name="Paszkiewicz K."/>
            <person name="Jones T."/>
            <person name="Grant M."/>
            <person name="Ambacheew D."/>
            <person name="Muzemil S."/>
            <person name="Studholme D.J."/>
        </authorList>
    </citation>
    <scope>NUCLEOTIDE SEQUENCE [LARGE SCALE GENOMIC DNA]</scope>
</reference>
<gene>
    <name evidence="2" type="ORF">B296_00028826</name>
</gene>
<name>A0A426YAA9_ENSVE</name>
<evidence type="ECO:0000313" key="2">
    <source>
        <dbReference type="EMBL" id="RRT48681.1"/>
    </source>
</evidence>
<organism evidence="2 3">
    <name type="scientific">Ensete ventricosum</name>
    <name type="common">Abyssinian banana</name>
    <name type="synonym">Musa ensete</name>
    <dbReference type="NCBI Taxonomy" id="4639"/>
    <lineage>
        <taxon>Eukaryota</taxon>
        <taxon>Viridiplantae</taxon>
        <taxon>Streptophyta</taxon>
        <taxon>Embryophyta</taxon>
        <taxon>Tracheophyta</taxon>
        <taxon>Spermatophyta</taxon>
        <taxon>Magnoliopsida</taxon>
        <taxon>Liliopsida</taxon>
        <taxon>Zingiberales</taxon>
        <taxon>Musaceae</taxon>
        <taxon>Ensete</taxon>
    </lineage>
</organism>
<dbReference type="PANTHER" id="PTHR15315">
    <property type="entry name" value="RING FINGER PROTEIN 41, 151"/>
    <property type="match status" value="1"/>
</dbReference>
<feature type="region of interest" description="Disordered" evidence="1">
    <location>
        <begin position="1"/>
        <end position="25"/>
    </location>
</feature>
<sequence>MKASRVIWPGRSGPDVAGGFGKSTAGRETRIHRSKAPGFEHPVCGAPLRGTFMPPESTRDTGFIAFARIRKRPRASVPVHVAEEEGGEGEDEEKRRRIRRRRGGGLGFEGFRGGTFRVSIPLDDWKEEMLSGGSMRKSFKDSLKVLEADIQHANTLYFIHLQDLPYRAVRAGPLADRYAGRLLPGGTAKIDCQQSISAVGGRFWPVLAERGRNLVPPRATLPWVPYAIRRLWGIPSPRAGRTSPTQGKGTRLLMDYTKMNSVPDTISYRDELGICRNSRSQSCPFCRDSLKRVDSGDLWVYVDHRDVVDMAVLTRDNIRRLIMYIKKLPVVVPESVIDAYDSHVR</sequence>
<dbReference type="GO" id="GO:0016567">
    <property type="term" value="P:protein ubiquitination"/>
    <property type="evidence" value="ECO:0007669"/>
    <property type="project" value="TreeGrafter"/>
</dbReference>
<protein>
    <submittedName>
        <fullName evidence="2">Uncharacterized protein</fullName>
    </submittedName>
</protein>
<dbReference type="Proteomes" id="UP000287651">
    <property type="component" value="Unassembled WGS sequence"/>
</dbReference>
<evidence type="ECO:0000256" key="1">
    <source>
        <dbReference type="SAM" id="MobiDB-lite"/>
    </source>
</evidence>
<dbReference type="GO" id="GO:0061630">
    <property type="term" value="F:ubiquitin protein ligase activity"/>
    <property type="evidence" value="ECO:0007669"/>
    <property type="project" value="TreeGrafter"/>
</dbReference>
<proteinExistence type="predicted"/>
<dbReference type="PANTHER" id="PTHR15315:SF102">
    <property type="entry name" value="RING-TYPE DOMAIN-CONTAINING PROTEIN"/>
    <property type="match status" value="1"/>
</dbReference>
<dbReference type="AlphaFoldDB" id="A0A426YAA9"/>
<evidence type="ECO:0000313" key="3">
    <source>
        <dbReference type="Proteomes" id="UP000287651"/>
    </source>
</evidence>